<evidence type="ECO:0000256" key="2">
    <source>
        <dbReference type="ARBA" id="ARBA00022723"/>
    </source>
</evidence>
<dbReference type="Gene3D" id="1.10.760.10">
    <property type="entry name" value="Cytochrome c-like domain"/>
    <property type="match status" value="1"/>
</dbReference>
<dbReference type="InterPro" id="IPR009056">
    <property type="entry name" value="Cyt_c-like_dom"/>
</dbReference>
<dbReference type="KEGG" id="ipa:Isop_0912"/>
<dbReference type="GO" id="GO:0009055">
    <property type="term" value="F:electron transfer activity"/>
    <property type="evidence" value="ECO:0007669"/>
    <property type="project" value="InterPro"/>
</dbReference>
<dbReference type="GO" id="GO:0004130">
    <property type="term" value="F:cytochrome-c peroxidase activity"/>
    <property type="evidence" value="ECO:0007669"/>
    <property type="project" value="TreeGrafter"/>
</dbReference>
<dbReference type="PROSITE" id="PS51007">
    <property type="entry name" value="CYTC"/>
    <property type="match status" value="1"/>
</dbReference>
<keyword evidence="2 4" id="KW-0479">Metal-binding</keyword>
<accession>E8R2Z7</accession>
<evidence type="ECO:0000313" key="6">
    <source>
        <dbReference type="EMBL" id="ADV61501.1"/>
    </source>
</evidence>
<dbReference type="SUPFAM" id="SSF46626">
    <property type="entry name" value="Cytochrome c"/>
    <property type="match status" value="1"/>
</dbReference>
<evidence type="ECO:0000313" key="7">
    <source>
        <dbReference type="Proteomes" id="UP000008631"/>
    </source>
</evidence>
<dbReference type="STRING" id="575540.Isop_0912"/>
<dbReference type="InterPro" id="IPR036909">
    <property type="entry name" value="Cyt_c-like_dom_sf"/>
</dbReference>
<gene>
    <name evidence="6" type="ordered locus">Isop_0912</name>
</gene>
<dbReference type="InterPro" id="IPR051395">
    <property type="entry name" value="Cytochrome_c_Peroxidase/MauG"/>
</dbReference>
<keyword evidence="1 4" id="KW-0349">Heme</keyword>
<dbReference type="AlphaFoldDB" id="E8R2Z7"/>
<dbReference type="eggNOG" id="COG1858">
    <property type="taxonomic scope" value="Bacteria"/>
</dbReference>
<feature type="domain" description="Cytochrome c" evidence="5">
    <location>
        <begin position="328"/>
        <end position="510"/>
    </location>
</feature>
<keyword evidence="3 4" id="KW-0408">Iron</keyword>
<dbReference type="OrthoDB" id="417271at2"/>
<dbReference type="PANTHER" id="PTHR30600">
    <property type="entry name" value="CYTOCHROME C PEROXIDASE-RELATED"/>
    <property type="match status" value="1"/>
</dbReference>
<evidence type="ECO:0000259" key="5">
    <source>
        <dbReference type="PROSITE" id="PS51007"/>
    </source>
</evidence>
<keyword evidence="7" id="KW-1185">Reference proteome</keyword>
<dbReference type="PANTHER" id="PTHR30600:SF9">
    <property type="entry name" value="BLR7738 PROTEIN"/>
    <property type="match status" value="1"/>
</dbReference>
<evidence type="ECO:0000256" key="3">
    <source>
        <dbReference type="ARBA" id="ARBA00023004"/>
    </source>
</evidence>
<dbReference type="InParanoid" id="E8R2Z7"/>
<protein>
    <recommendedName>
        <fullName evidence="5">Cytochrome c domain-containing protein</fullName>
    </recommendedName>
</protein>
<name>E8R2Z7_ISOPI</name>
<dbReference type="Pfam" id="PF21419">
    <property type="entry name" value="RoxA-like_Cyt-c"/>
    <property type="match status" value="1"/>
</dbReference>
<reference key="1">
    <citation type="submission" date="2010-11" db="EMBL/GenBank/DDBJ databases">
        <title>The complete sequence of chromosome of Isophaera pallida ATCC 43644.</title>
        <authorList>
            <consortium name="US DOE Joint Genome Institute (JGI-PGF)"/>
            <person name="Lucas S."/>
            <person name="Copeland A."/>
            <person name="Lapidus A."/>
            <person name="Bruce D."/>
            <person name="Goodwin L."/>
            <person name="Pitluck S."/>
            <person name="Kyrpides N."/>
            <person name="Mavromatis K."/>
            <person name="Pagani I."/>
            <person name="Ivanova N."/>
            <person name="Saunders E."/>
            <person name="Brettin T."/>
            <person name="Detter J.C."/>
            <person name="Han C."/>
            <person name="Tapia R."/>
            <person name="Land M."/>
            <person name="Hauser L."/>
            <person name="Markowitz V."/>
            <person name="Cheng J.-F."/>
            <person name="Hugenholtz P."/>
            <person name="Woyke T."/>
            <person name="Wu D."/>
            <person name="Eisen J.A."/>
        </authorList>
    </citation>
    <scope>NUCLEOTIDE SEQUENCE</scope>
    <source>
        <strain>ATCC 43644</strain>
    </source>
</reference>
<dbReference type="RefSeq" id="WP_013563790.1">
    <property type="nucleotide sequence ID" value="NC_014962.1"/>
</dbReference>
<evidence type="ECO:0000256" key="1">
    <source>
        <dbReference type="ARBA" id="ARBA00022617"/>
    </source>
</evidence>
<evidence type="ECO:0000256" key="4">
    <source>
        <dbReference type="PROSITE-ProRule" id="PRU00433"/>
    </source>
</evidence>
<dbReference type="HOGENOM" id="CLU_038465_0_0_0"/>
<dbReference type="GO" id="GO:0020037">
    <property type="term" value="F:heme binding"/>
    <property type="evidence" value="ECO:0007669"/>
    <property type="project" value="InterPro"/>
</dbReference>
<dbReference type="EMBL" id="CP002353">
    <property type="protein sequence ID" value="ADV61501.1"/>
    <property type="molecule type" value="Genomic_DNA"/>
</dbReference>
<proteinExistence type="predicted"/>
<dbReference type="GO" id="GO:0046872">
    <property type="term" value="F:metal ion binding"/>
    <property type="evidence" value="ECO:0007669"/>
    <property type="project" value="UniProtKB-KW"/>
</dbReference>
<organism evidence="6 7">
    <name type="scientific">Isosphaera pallida (strain ATCC 43644 / DSM 9630 / IS1B)</name>
    <dbReference type="NCBI Taxonomy" id="575540"/>
    <lineage>
        <taxon>Bacteria</taxon>
        <taxon>Pseudomonadati</taxon>
        <taxon>Planctomycetota</taxon>
        <taxon>Planctomycetia</taxon>
        <taxon>Isosphaerales</taxon>
        <taxon>Isosphaeraceae</taxon>
        <taxon>Isosphaera</taxon>
    </lineage>
</organism>
<dbReference type="Proteomes" id="UP000008631">
    <property type="component" value="Chromosome"/>
</dbReference>
<sequence>MVLRRRSRDKGSLAAVMVVLLGIGGVGLTLGGDHPWNDAVRAMPPDPSGNTAKPDDAVSSFGPTPPGWVDQGPAARPYDPDAAARGRAALVGRSFLSPVWSESAYKRVVELWNDRLDSEPSPPDPERDPQAYAQAFQHRYGLHPAPFPNDGLPMGIRKAVSHRTGKTGLMIDCMICHGGSLNGQGYVGLGNTQLDLTGFFTEFHAIEGRGKLIFPFTLNTVRGAVNAGQIAAFLIALRNPDLSLRLFPLPLKADLPEMDVPAWWLLKKKKTMYCDGRTDAESVRTNMQFLMGELRPEQFRELEPVFADIRQFFLSLKPPAYPFPIDRDLAERGRVLFEGRCSKCHGTYGPHPTYPNVVVELERIGTDPVRAQGLSRGLVAHYNSTWFGEHHPGDLDMIGYQAPPLDGIWATAPYFHNGAVPTLYDVLNSPTRPTLYRRPPSTDFLYYDQTKVGWKVEPISRDELQAETNPRRARFVFDSTRKGLSVGGHTFGDSLTEEQRAAIIEYLKTL</sequence>
<reference evidence="6 7" key="2">
    <citation type="journal article" date="2011" name="Stand. Genomic Sci.">
        <title>Complete genome sequence of Isosphaera pallida type strain (IS1B).</title>
        <authorList>
            <consortium name="US DOE Joint Genome Institute (JGI-PGF)"/>
            <person name="Goker M."/>
            <person name="Cleland D."/>
            <person name="Saunders E."/>
            <person name="Lapidus A."/>
            <person name="Nolan M."/>
            <person name="Lucas S."/>
            <person name="Hammon N."/>
            <person name="Deshpande S."/>
            <person name="Cheng J.F."/>
            <person name="Tapia R."/>
            <person name="Han C."/>
            <person name="Goodwin L."/>
            <person name="Pitluck S."/>
            <person name="Liolios K."/>
            <person name="Pagani I."/>
            <person name="Ivanova N."/>
            <person name="Mavromatis K."/>
            <person name="Pati A."/>
            <person name="Chen A."/>
            <person name="Palaniappan K."/>
            <person name="Land M."/>
            <person name="Hauser L."/>
            <person name="Chang Y.J."/>
            <person name="Jeffries C.D."/>
            <person name="Detter J.C."/>
            <person name="Beck B."/>
            <person name="Woyke T."/>
            <person name="Bristow J."/>
            <person name="Eisen J.A."/>
            <person name="Markowitz V."/>
            <person name="Hugenholtz P."/>
            <person name="Kyrpides N.C."/>
            <person name="Klenk H.P."/>
        </authorList>
    </citation>
    <scope>NUCLEOTIDE SEQUENCE [LARGE SCALE GENOMIC DNA]</scope>
    <source>
        <strain evidence="7">ATCC 43644 / DSM 9630 / IS1B</strain>
    </source>
</reference>